<evidence type="ECO:0000256" key="4">
    <source>
        <dbReference type="ARBA" id="ARBA00038317"/>
    </source>
</evidence>
<dbReference type="AlphaFoldDB" id="A0AAN7ZH98"/>
<dbReference type="InterPro" id="IPR050213">
    <property type="entry name" value="GST_superfamily"/>
</dbReference>
<keyword evidence="3" id="KW-0808">Transferase</keyword>
<dbReference type="EC" id="2.5.1.18" evidence="2"/>
<dbReference type="SFLD" id="SFLDG01205">
    <property type="entry name" value="AMPS.1"/>
    <property type="match status" value="1"/>
</dbReference>
<dbReference type="FunFam" id="1.20.1050.10:FF:000030">
    <property type="entry name" value="Glutathione S-transferase S1"/>
    <property type="match status" value="1"/>
</dbReference>
<dbReference type="EMBL" id="JAVRBK010000008">
    <property type="protein sequence ID" value="KAK5640386.1"/>
    <property type="molecule type" value="Genomic_DNA"/>
</dbReference>
<organism evidence="8 9">
    <name type="scientific">Pyrocoelia pectoralis</name>
    <dbReference type="NCBI Taxonomy" id="417401"/>
    <lineage>
        <taxon>Eukaryota</taxon>
        <taxon>Metazoa</taxon>
        <taxon>Ecdysozoa</taxon>
        <taxon>Arthropoda</taxon>
        <taxon>Hexapoda</taxon>
        <taxon>Insecta</taxon>
        <taxon>Pterygota</taxon>
        <taxon>Neoptera</taxon>
        <taxon>Endopterygota</taxon>
        <taxon>Coleoptera</taxon>
        <taxon>Polyphaga</taxon>
        <taxon>Elateriformia</taxon>
        <taxon>Elateroidea</taxon>
        <taxon>Lampyridae</taxon>
        <taxon>Lampyrinae</taxon>
        <taxon>Pyrocoelia</taxon>
    </lineage>
</organism>
<evidence type="ECO:0000256" key="5">
    <source>
        <dbReference type="ARBA" id="ARBA00047960"/>
    </source>
</evidence>
<comment type="catalytic activity">
    <reaction evidence="5">
        <text>RX + glutathione = an S-substituted glutathione + a halide anion + H(+)</text>
        <dbReference type="Rhea" id="RHEA:16437"/>
        <dbReference type="ChEBI" id="CHEBI:15378"/>
        <dbReference type="ChEBI" id="CHEBI:16042"/>
        <dbReference type="ChEBI" id="CHEBI:17792"/>
        <dbReference type="ChEBI" id="CHEBI:57925"/>
        <dbReference type="ChEBI" id="CHEBI:90779"/>
        <dbReference type="EC" id="2.5.1.18"/>
    </reaction>
</comment>
<evidence type="ECO:0000313" key="8">
    <source>
        <dbReference type="EMBL" id="KAK5640386.1"/>
    </source>
</evidence>
<evidence type="ECO:0000259" key="7">
    <source>
        <dbReference type="PROSITE" id="PS50405"/>
    </source>
</evidence>
<feature type="domain" description="GST N-terminal" evidence="6">
    <location>
        <begin position="3"/>
        <end position="69"/>
    </location>
</feature>
<comment type="caution">
    <text evidence="8">The sequence shown here is derived from an EMBL/GenBank/DDBJ whole genome shotgun (WGS) entry which is preliminary data.</text>
</comment>
<evidence type="ECO:0000256" key="2">
    <source>
        <dbReference type="ARBA" id="ARBA00012452"/>
    </source>
</evidence>
<protein>
    <recommendedName>
        <fullName evidence="2">glutathione transferase</fullName>
        <ecNumber evidence="2">2.5.1.18</ecNumber>
    </recommendedName>
</protein>
<keyword evidence="9" id="KW-1185">Reference proteome</keyword>
<dbReference type="SUPFAM" id="SSF52833">
    <property type="entry name" value="Thioredoxin-like"/>
    <property type="match status" value="1"/>
</dbReference>
<dbReference type="Gene3D" id="3.40.30.10">
    <property type="entry name" value="Glutaredoxin"/>
    <property type="match status" value="1"/>
</dbReference>
<evidence type="ECO:0000313" key="9">
    <source>
        <dbReference type="Proteomes" id="UP001329430"/>
    </source>
</evidence>
<dbReference type="InterPro" id="IPR010987">
    <property type="entry name" value="Glutathione-S-Trfase_C-like"/>
</dbReference>
<evidence type="ECO:0000256" key="3">
    <source>
        <dbReference type="ARBA" id="ARBA00022679"/>
    </source>
</evidence>
<gene>
    <name evidence="8" type="ORF">RI129_011197</name>
</gene>
<dbReference type="PROSITE" id="PS50404">
    <property type="entry name" value="GST_NTER"/>
    <property type="match status" value="1"/>
</dbReference>
<proteinExistence type="inferred from homology"/>
<dbReference type="SFLD" id="SFLDS00019">
    <property type="entry name" value="Glutathione_Transferase_(cytos"/>
    <property type="match status" value="1"/>
</dbReference>
<dbReference type="CDD" id="cd03192">
    <property type="entry name" value="GST_C_Sigma_like"/>
    <property type="match status" value="1"/>
</dbReference>
<dbReference type="Proteomes" id="UP001329430">
    <property type="component" value="Chromosome 8"/>
</dbReference>
<feature type="domain" description="GST C-terminal" evidence="7">
    <location>
        <begin position="71"/>
        <end position="193"/>
    </location>
</feature>
<dbReference type="Gene3D" id="1.20.1050.10">
    <property type="match status" value="1"/>
</dbReference>
<sequence>MAPVYKLTYFPLRGLAEPIRFLLHYGNIEFEDFRIETENWPEIKPHMPFGKIPSIAITRYLAKKVKLVGANDLEDLEIDAIVDTINDLRGNIARYHYETNEAVKESSKKPLFEETIPYYLERMEAIVKKNNGHLAVGKLTWADFFFVGIVDTLNFMIKKNLIADCPNLQGLQKNVLNLPAIKEWVAKRPVSDL</sequence>
<comment type="subunit">
    <text evidence="1">Homodimer.</text>
</comment>
<reference evidence="8 9" key="1">
    <citation type="journal article" date="2024" name="Insects">
        <title>An Improved Chromosome-Level Genome Assembly of the Firefly Pyrocoelia pectoralis.</title>
        <authorList>
            <person name="Fu X."/>
            <person name="Meyer-Rochow V.B."/>
            <person name="Ballantyne L."/>
            <person name="Zhu X."/>
        </authorList>
    </citation>
    <scope>NUCLEOTIDE SEQUENCE [LARGE SCALE GENOMIC DNA]</scope>
    <source>
        <strain evidence="8">XCY_ONT2</strain>
    </source>
</reference>
<name>A0AAN7ZH98_9COLE</name>
<dbReference type="SUPFAM" id="SSF47616">
    <property type="entry name" value="GST C-terminal domain-like"/>
    <property type="match status" value="1"/>
</dbReference>
<dbReference type="SFLD" id="SFLDG00363">
    <property type="entry name" value="AMPS_(cytGST):_Alpha-__Mu-__Pi"/>
    <property type="match status" value="1"/>
</dbReference>
<comment type="similarity">
    <text evidence="4">Belongs to the GST superfamily. Sigma family.</text>
</comment>
<dbReference type="InterPro" id="IPR036249">
    <property type="entry name" value="Thioredoxin-like_sf"/>
</dbReference>
<dbReference type="PANTHER" id="PTHR11571">
    <property type="entry name" value="GLUTATHIONE S-TRANSFERASE"/>
    <property type="match status" value="1"/>
</dbReference>
<dbReference type="GO" id="GO:0006749">
    <property type="term" value="P:glutathione metabolic process"/>
    <property type="evidence" value="ECO:0007669"/>
    <property type="project" value="TreeGrafter"/>
</dbReference>
<dbReference type="InterPro" id="IPR040079">
    <property type="entry name" value="Glutathione_S-Trfase"/>
</dbReference>
<dbReference type="InterPro" id="IPR004045">
    <property type="entry name" value="Glutathione_S-Trfase_N"/>
</dbReference>
<evidence type="ECO:0000256" key="1">
    <source>
        <dbReference type="ARBA" id="ARBA00011738"/>
    </source>
</evidence>
<dbReference type="InterPro" id="IPR036282">
    <property type="entry name" value="Glutathione-S-Trfase_C_sf"/>
</dbReference>
<dbReference type="InterPro" id="IPR004046">
    <property type="entry name" value="GST_C"/>
</dbReference>
<dbReference type="PROSITE" id="PS50405">
    <property type="entry name" value="GST_CTER"/>
    <property type="match status" value="1"/>
</dbReference>
<dbReference type="GO" id="GO:0004364">
    <property type="term" value="F:glutathione transferase activity"/>
    <property type="evidence" value="ECO:0007669"/>
    <property type="project" value="UniProtKB-EC"/>
</dbReference>
<dbReference type="CDD" id="cd03039">
    <property type="entry name" value="GST_N_Sigma_like"/>
    <property type="match status" value="1"/>
</dbReference>
<evidence type="ECO:0000259" key="6">
    <source>
        <dbReference type="PROSITE" id="PS50404"/>
    </source>
</evidence>
<accession>A0AAN7ZH98</accession>
<dbReference type="PANTHER" id="PTHR11571:SF224">
    <property type="entry name" value="HEMATOPOIETIC PROSTAGLANDIN D SYNTHASE"/>
    <property type="match status" value="1"/>
</dbReference>
<dbReference type="Pfam" id="PF14497">
    <property type="entry name" value="GST_C_3"/>
    <property type="match status" value="1"/>
</dbReference>